<organism evidence="2 3">
    <name type="scientific">Pseudopithomyces chartarum</name>
    <dbReference type="NCBI Taxonomy" id="1892770"/>
    <lineage>
        <taxon>Eukaryota</taxon>
        <taxon>Fungi</taxon>
        <taxon>Dikarya</taxon>
        <taxon>Ascomycota</taxon>
        <taxon>Pezizomycotina</taxon>
        <taxon>Dothideomycetes</taxon>
        <taxon>Pleosporomycetidae</taxon>
        <taxon>Pleosporales</taxon>
        <taxon>Massarineae</taxon>
        <taxon>Didymosphaeriaceae</taxon>
        <taxon>Pseudopithomyces</taxon>
    </lineage>
</organism>
<feature type="region of interest" description="Disordered" evidence="1">
    <location>
        <begin position="148"/>
        <end position="224"/>
    </location>
</feature>
<evidence type="ECO:0000313" key="2">
    <source>
        <dbReference type="EMBL" id="KAK3215644.1"/>
    </source>
</evidence>
<comment type="caution">
    <text evidence="2">The sequence shown here is derived from an EMBL/GenBank/DDBJ whole genome shotgun (WGS) entry which is preliminary data.</text>
</comment>
<feature type="compositionally biased region" description="Polar residues" evidence="1">
    <location>
        <begin position="152"/>
        <end position="169"/>
    </location>
</feature>
<dbReference type="EMBL" id="WVTA01000002">
    <property type="protein sequence ID" value="KAK3215644.1"/>
    <property type="molecule type" value="Genomic_DNA"/>
</dbReference>
<proteinExistence type="predicted"/>
<protein>
    <recommendedName>
        <fullName evidence="4">Ankyrin repeat protein</fullName>
    </recommendedName>
</protein>
<accession>A0AAN6M3E2</accession>
<evidence type="ECO:0000313" key="3">
    <source>
        <dbReference type="Proteomes" id="UP001280581"/>
    </source>
</evidence>
<evidence type="ECO:0008006" key="4">
    <source>
        <dbReference type="Google" id="ProtNLM"/>
    </source>
</evidence>
<name>A0AAN6M3E2_9PLEO</name>
<feature type="compositionally biased region" description="Polar residues" evidence="1">
    <location>
        <begin position="194"/>
        <end position="223"/>
    </location>
</feature>
<keyword evidence="3" id="KW-1185">Reference proteome</keyword>
<dbReference type="Proteomes" id="UP001280581">
    <property type="component" value="Unassembled WGS sequence"/>
</dbReference>
<reference evidence="2 3" key="1">
    <citation type="submission" date="2021-02" db="EMBL/GenBank/DDBJ databases">
        <title>Genome assembly of Pseudopithomyces chartarum.</title>
        <authorList>
            <person name="Jauregui R."/>
            <person name="Singh J."/>
            <person name="Voisey C."/>
        </authorList>
    </citation>
    <scope>NUCLEOTIDE SEQUENCE [LARGE SCALE GENOMIC DNA]</scope>
    <source>
        <strain evidence="2 3">AGR01</strain>
    </source>
</reference>
<feature type="compositionally biased region" description="Polar residues" evidence="1">
    <location>
        <begin position="176"/>
        <end position="186"/>
    </location>
</feature>
<gene>
    <name evidence="2" type="ORF">GRF29_8g624611</name>
</gene>
<dbReference type="AlphaFoldDB" id="A0AAN6M3E2"/>
<sequence length="319" mass="36190">MAEPASGVITLITFSLVVIRETKKFIQETRDVPNDLQRRIDRLENFEKYMEVIEKHCKQGPGCGEELLQYINISLSKQKPQLDQLQKILHDLASRGSDTLFQKVKMQIRKKLSEKELNDAMDELIFHQHFTTLFMGVGLFQIATNNHRRTSEVSPRSQVPSNDWLSPISTEYPRSRTFSNDSTVCESPSGIERSPSSPSMATRSPVQSRKSSVSEIPQSSNAGKLSPLIKSRSIGFEEHCCSSDIHYQINQAPDDHSRLCAVRQILEDPLADKSLIETKDEYGRTPLCAATRIGDVALSRRFLDMEHWPHPANSKLPRK</sequence>
<evidence type="ECO:0000256" key="1">
    <source>
        <dbReference type="SAM" id="MobiDB-lite"/>
    </source>
</evidence>